<evidence type="ECO:0000259" key="1">
    <source>
        <dbReference type="Pfam" id="PF13304"/>
    </source>
</evidence>
<dbReference type="PANTHER" id="PTHR40396">
    <property type="entry name" value="ATPASE-LIKE PROTEIN"/>
    <property type="match status" value="1"/>
</dbReference>
<dbReference type="SUPFAM" id="SSF52540">
    <property type="entry name" value="P-loop containing nucleoside triphosphate hydrolases"/>
    <property type="match status" value="1"/>
</dbReference>
<sequence length="425" mass="48407">MLIDFSMENFKSFKDKVTLSSEAGQRLSKYKKTNTLDIGRTSVLKNLLVFGPNGAGKSNLLDGIKTMKNMVLNDPAKATDSLPINLFQLDPELLEDEPQTTFCVDFKRNSNEFKYEFSYNQKMITREELTINNKKTPYFKRVGKRFEILPKELVSVSKRTKPNSLFLFTAQQNNDFNAIEVVTWFDEDLIFVGDYSRAAIPDNLALLIKNNSVKEQLLRFLHFADFNITDIEVIDSAKTSIPVSGYSIPLQTNRTELFTMHKEYGTDGVFLGKTKKMPIDSESRGTQKILMIALSIINAELNDNGKTLLFDEFDDSLHLELSQALIKIFNSEANKNQFILTTHELQLLDSKVRVDQIYFVEKDFHGISDLSSIFDFNDPRNISRSGVSYMKRYLEGRFGAKPIIDSDEMLESLGDIKGKGPNHEG</sequence>
<gene>
    <name evidence="2" type="ORF">ACFP1L_01320</name>
</gene>
<evidence type="ECO:0000313" key="2">
    <source>
        <dbReference type="EMBL" id="MFC6200533.1"/>
    </source>
</evidence>
<evidence type="ECO:0000313" key="3">
    <source>
        <dbReference type="Proteomes" id="UP001596171"/>
    </source>
</evidence>
<protein>
    <submittedName>
        <fullName evidence="2">ATP/GTP-binding protein</fullName>
    </submittedName>
</protein>
<dbReference type="EMBL" id="JBHSSE010000003">
    <property type="protein sequence ID" value="MFC6200533.1"/>
    <property type="molecule type" value="Genomic_DNA"/>
</dbReference>
<accession>A0ABW1SG65</accession>
<organism evidence="2 3">
    <name type="scientific">Lactiplantibacillus nangangensis</name>
    <dbReference type="NCBI Taxonomy" id="2559917"/>
    <lineage>
        <taxon>Bacteria</taxon>
        <taxon>Bacillati</taxon>
        <taxon>Bacillota</taxon>
        <taxon>Bacilli</taxon>
        <taxon>Lactobacillales</taxon>
        <taxon>Lactobacillaceae</taxon>
        <taxon>Lactiplantibacillus</taxon>
    </lineage>
</organism>
<name>A0ABW1SG65_9LACO</name>
<dbReference type="RefSeq" id="WP_137614844.1">
    <property type="nucleotide sequence ID" value="NZ_BJDI01000001.1"/>
</dbReference>
<dbReference type="Gene3D" id="3.40.50.300">
    <property type="entry name" value="P-loop containing nucleotide triphosphate hydrolases"/>
    <property type="match status" value="1"/>
</dbReference>
<reference evidence="3" key="1">
    <citation type="journal article" date="2019" name="Int. J. Syst. Evol. Microbiol.">
        <title>The Global Catalogue of Microorganisms (GCM) 10K type strain sequencing project: providing services to taxonomists for standard genome sequencing and annotation.</title>
        <authorList>
            <consortium name="The Broad Institute Genomics Platform"/>
            <consortium name="The Broad Institute Genome Sequencing Center for Infectious Disease"/>
            <person name="Wu L."/>
            <person name="Ma J."/>
        </authorList>
    </citation>
    <scope>NUCLEOTIDE SEQUENCE [LARGE SCALE GENOMIC DNA]</scope>
    <source>
        <strain evidence="3">CCM 8930</strain>
    </source>
</reference>
<dbReference type="Proteomes" id="UP001596171">
    <property type="component" value="Unassembled WGS sequence"/>
</dbReference>
<dbReference type="InterPro" id="IPR027417">
    <property type="entry name" value="P-loop_NTPase"/>
</dbReference>
<dbReference type="PANTHER" id="PTHR40396:SF1">
    <property type="entry name" value="ATPASE AAA-TYPE CORE DOMAIN-CONTAINING PROTEIN"/>
    <property type="match status" value="1"/>
</dbReference>
<dbReference type="Pfam" id="PF13304">
    <property type="entry name" value="AAA_21"/>
    <property type="match status" value="1"/>
</dbReference>
<comment type="caution">
    <text evidence="2">The sequence shown here is derived from an EMBL/GenBank/DDBJ whole genome shotgun (WGS) entry which is preliminary data.</text>
</comment>
<proteinExistence type="predicted"/>
<keyword evidence="3" id="KW-1185">Reference proteome</keyword>
<dbReference type="InterPro" id="IPR003959">
    <property type="entry name" value="ATPase_AAA_core"/>
</dbReference>
<feature type="domain" description="ATPase AAA-type core" evidence="1">
    <location>
        <begin position="49"/>
        <end position="349"/>
    </location>
</feature>